<gene>
    <name evidence="1" type="ORF">SDC9_165138</name>
</gene>
<reference evidence="1" key="1">
    <citation type="submission" date="2019-08" db="EMBL/GenBank/DDBJ databases">
        <authorList>
            <person name="Kucharzyk K."/>
            <person name="Murdoch R.W."/>
            <person name="Higgins S."/>
            <person name="Loffler F."/>
        </authorList>
    </citation>
    <scope>NUCLEOTIDE SEQUENCE</scope>
</reference>
<accession>A0A645G0S7</accession>
<evidence type="ECO:0000313" key="1">
    <source>
        <dbReference type="EMBL" id="MPN17783.1"/>
    </source>
</evidence>
<organism evidence="1">
    <name type="scientific">bioreactor metagenome</name>
    <dbReference type="NCBI Taxonomy" id="1076179"/>
    <lineage>
        <taxon>unclassified sequences</taxon>
        <taxon>metagenomes</taxon>
        <taxon>ecological metagenomes</taxon>
    </lineage>
</organism>
<sequence length="117" mass="12768">MALGGAVPDDLMEKAVDFARRRIGEGKSPFFNGDELDEVARNIYIPEKNTDRPSYQISRETPSDALRRIGGSSGSFNSSNSALNYAKRSADSLDSIKTDIADLNRKVTPSDGEMRAP</sequence>
<comment type="caution">
    <text evidence="1">The sequence shown here is derived from an EMBL/GenBank/DDBJ whole genome shotgun (WGS) entry which is preliminary data.</text>
</comment>
<dbReference type="EMBL" id="VSSQ01064984">
    <property type="protein sequence ID" value="MPN17783.1"/>
    <property type="molecule type" value="Genomic_DNA"/>
</dbReference>
<proteinExistence type="predicted"/>
<dbReference type="AlphaFoldDB" id="A0A645G0S7"/>
<protein>
    <submittedName>
        <fullName evidence="1">Uncharacterized protein</fullName>
    </submittedName>
</protein>
<name>A0A645G0S7_9ZZZZ</name>